<feature type="active site" description="Proton acceptor" evidence="8">
    <location>
        <position position="15"/>
    </location>
</feature>
<keyword evidence="6 8" id="KW-0460">Magnesium</keyword>
<comment type="subunit">
    <text evidence="1 8">Homodimer.</text>
</comment>
<feature type="active site" description="Proton donor" evidence="8">
    <location>
        <position position="43"/>
    </location>
</feature>
<feature type="binding site" evidence="8">
    <location>
        <position position="144"/>
    </location>
    <ligand>
        <name>IMP</name>
        <dbReference type="ChEBI" id="CHEBI:58053"/>
        <note>ligand shared between dimeric partners</note>
    </ligand>
</feature>
<feature type="binding site" description="in other chain" evidence="8">
    <location>
        <begin position="40"/>
        <end position="43"/>
    </location>
    <ligand>
        <name>IMP</name>
        <dbReference type="ChEBI" id="CHEBI:58053"/>
        <note>ligand shared between dimeric partners</note>
    </ligand>
</feature>
<dbReference type="SMART" id="SM00788">
    <property type="entry name" value="Adenylsucc_synt"/>
    <property type="match status" value="1"/>
</dbReference>
<comment type="caution">
    <text evidence="11">The sequence shown here is derived from an EMBL/GenBank/DDBJ whole genome shotgun (WGS) entry which is preliminary data.</text>
</comment>
<comment type="function">
    <text evidence="8">Plays an important role in the de novo pathway of purine nucleotide biosynthesis. Catalyzes the first committed step in the biosynthesis of AMP from IMP.</text>
</comment>
<dbReference type="NCBIfam" id="NF002223">
    <property type="entry name" value="PRK01117.1"/>
    <property type="match status" value="1"/>
</dbReference>
<reference evidence="11 12" key="1">
    <citation type="journal article" date="2021" name="Int. J. Syst. Evol. Microbiol.">
        <title>Reticulibacter mediterranei gen. nov., sp. nov., within the new family Reticulibacteraceae fam. nov., and Ktedonospora formicarum gen. nov., sp. nov., Ktedonobacter robiniae sp. nov., Dictyobacter formicarum sp. nov. and Dictyobacter arantiisoli sp. nov., belonging to the class Ktedonobacteria.</title>
        <authorList>
            <person name="Yabe S."/>
            <person name="Zheng Y."/>
            <person name="Wang C.M."/>
            <person name="Sakai Y."/>
            <person name="Abe K."/>
            <person name="Yokota A."/>
            <person name="Donadio S."/>
            <person name="Cavaletti L."/>
            <person name="Monciardini P."/>
        </authorList>
    </citation>
    <scope>NUCLEOTIDE SEQUENCE [LARGE SCALE GENOMIC DNA]</scope>
    <source>
        <strain evidence="11 12">SOSP1-30</strain>
    </source>
</reference>
<evidence type="ECO:0000313" key="11">
    <source>
        <dbReference type="EMBL" id="GHO55578.1"/>
    </source>
</evidence>
<feature type="binding site" evidence="8">
    <location>
        <begin position="14"/>
        <end position="20"/>
    </location>
    <ligand>
        <name>GTP</name>
        <dbReference type="ChEBI" id="CHEBI:37565"/>
    </ligand>
</feature>
<comment type="cofactor">
    <cofactor evidence="8">
        <name>Mg(2+)</name>
        <dbReference type="ChEBI" id="CHEBI:18420"/>
    </cofactor>
    <text evidence="8">Binds 1 Mg(2+) ion per subunit.</text>
</comment>
<gene>
    <name evidence="11" type="primary">purA_1</name>
    <name evidence="8" type="synonym">purA</name>
    <name evidence="11" type="ORF">KSB_40530</name>
</gene>
<dbReference type="SUPFAM" id="SSF52540">
    <property type="entry name" value="P-loop containing nucleoside triphosphate hydrolases"/>
    <property type="match status" value="1"/>
</dbReference>
<feature type="binding site" evidence="8">
    <location>
        <position position="306"/>
    </location>
    <ligand>
        <name>GTP</name>
        <dbReference type="ChEBI" id="CHEBI:37565"/>
    </ligand>
</feature>
<keyword evidence="12" id="KW-1185">Reference proteome</keyword>
<evidence type="ECO:0000256" key="3">
    <source>
        <dbReference type="ARBA" id="ARBA00022723"/>
    </source>
</evidence>
<dbReference type="InterPro" id="IPR027417">
    <property type="entry name" value="P-loop_NTPase"/>
</dbReference>
<dbReference type="PANTHER" id="PTHR11846:SF0">
    <property type="entry name" value="ADENYLOSUCCINATE SYNTHETASE"/>
    <property type="match status" value="1"/>
</dbReference>
<dbReference type="InterPro" id="IPR042109">
    <property type="entry name" value="Adenylosuccinate_synth_dom1"/>
</dbReference>
<dbReference type="NCBIfam" id="TIGR00184">
    <property type="entry name" value="purA"/>
    <property type="match status" value="1"/>
</dbReference>
<feature type="binding site" description="in other chain" evidence="8">
    <location>
        <position position="130"/>
    </location>
    <ligand>
        <name>IMP</name>
        <dbReference type="ChEBI" id="CHEBI:58053"/>
        <note>ligand shared between dimeric partners</note>
    </ligand>
</feature>
<dbReference type="PROSITE" id="PS01266">
    <property type="entry name" value="ADENYLOSUCCIN_SYN_1"/>
    <property type="match status" value="1"/>
</dbReference>
<organism evidence="11 12">
    <name type="scientific">Ktedonobacter robiniae</name>
    <dbReference type="NCBI Taxonomy" id="2778365"/>
    <lineage>
        <taxon>Bacteria</taxon>
        <taxon>Bacillati</taxon>
        <taxon>Chloroflexota</taxon>
        <taxon>Ktedonobacteria</taxon>
        <taxon>Ktedonobacterales</taxon>
        <taxon>Ktedonobacteraceae</taxon>
        <taxon>Ktedonobacter</taxon>
    </lineage>
</organism>
<dbReference type="PROSITE" id="PS00513">
    <property type="entry name" value="ADENYLOSUCCIN_SYN_2"/>
    <property type="match status" value="1"/>
</dbReference>
<dbReference type="Gene3D" id="1.10.300.10">
    <property type="entry name" value="Adenylosuccinate Synthetase, subunit A, domain 2"/>
    <property type="match status" value="1"/>
</dbReference>
<comment type="subcellular location">
    <subcellularLocation>
        <location evidence="8">Cytoplasm</location>
    </subcellularLocation>
</comment>
<evidence type="ECO:0000313" key="12">
    <source>
        <dbReference type="Proteomes" id="UP000654345"/>
    </source>
</evidence>
<proteinExistence type="inferred from homology"/>
<feature type="binding site" evidence="8">
    <location>
        <begin position="300"/>
        <end position="306"/>
    </location>
    <ligand>
        <name>substrate</name>
    </ligand>
</feature>
<dbReference type="PANTHER" id="PTHR11846">
    <property type="entry name" value="ADENYLOSUCCINATE SYNTHETASE"/>
    <property type="match status" value="1"/>
</dbReference>
<evidence type="ECO:0000256" key="1">
    <source>
        <dbReference type="ARBA" id="ARBA00011738"/>
    </source>
</evidence>
<dbReference type="EC" id="6.3.4.4" evidence="8 10"/>
<evidence type="ECO:0000256" key="5">
    <source>
        <dbReference type="ARBA" id="ARBA00022755"/>
    </source>
</evidence>
<evidence type="ECO:0000256" key="8">
    <source>
        <dbReference type="HAMAP-Rule" id="MF_00011"/>
    </source>
</evidence>
<dbReference type="InterPro" id="IPR042110">
    <property type="entry name" value="Adenylosuccinate_synth_dom2"/>
</dbReference>
<feature type="binding site" description="in other chain" evidence="8">
    <location>
        <begin position="15"/>
        <end position="18"/>
    </location>
    <ligand>
        <name>IMP</name>
        <dbReference type="ChEBI" id="CHEBI:58053"/>
        <note>ligand shared between dimeric partners</note>
    </ligand>
</feature>
<keyword evidence="7 8" id="KW-0342">GTP-binding</keyword>
<keyword evidence="8" id="KW-0963">Cytoplasm</keyword>
<accession>A0ABQ3USA1</accession>
<feature type="binding site" description="in other chain" evidence="8">
    <location>
        <position position="240"/>
    </location>
    <ligand>
        <name>IMP</name>
        <dbReference type="ChEBI" id="CHEBI:58053"/>
        <note>ligand shared between dimeric partners</note>
    </ligand>
</feature>
<evidence type="ECO:0000256" key="4">
    <source>
        <dbReference type="ARBA" id="ARBA00022741"/>
    </source>
</evidence>
<name>A0ABQ3USA1_9CHLR</name>
<evidence type="ECO:0000256" key="10">
    <source>
        <dbReference type="RuleBase" id="RU000520"/>
    </source>
</evidence>
<feature type="binding site" description="in other chain" evidence="8">
    <location>
        <position position="304"/>
    </location>
    <ligand>
        <name>IMP</name>
        <dbReference type="ChEBI" id="CHEBI:58053"/>
        <note>ligand shared between dimeric partners</note>
    </ligand>
</feature>
<keyword evidence="3 8" id="KW-0479">Metal-binding</keyword>
<feature type="binding site" evidence="8">
    <location>
        <begin position="42"/>
        <end position="44"/>
    </location>
    <ligand>
        <name>GTP</name>
        <dbReference type="ChEBI" id="CHEBI:37565"/>
    </ligand>
</feature>
<dbReference type="Proteomes" id="UP000654345">
    <property type="component" value="Unassembled WGS sequence"/>
</dbReference>
<dbReference type="InterPro" id="IPR033128">
    <property type="entry name" value="Adenylosuccin_syn_Lys_AS"/>
</dbReference>
<evidence type="ECO:0000256" key="7">
    <source>
        <dbReference type="ARBA" id="ARBA00023134"/>
    </source>
</evidence>
<keyword evidence="4 8" id="KW-0547">Nucleotide-binding</keyword>
<sequence length="424" mass="45910">MTASVTVVVGTQWGDEGKGKIVDLLSTEANMCVRFQGGGNAGHTVINEYGTFKLHLVPSGVFNPQCLSILGTGTVIDPPAMLEELQEIASQGVNIDNVKISDRAHVVMPYHKVLDKVEDQARGAYRVDTTGRGIGPAYTDKVGRIGIRISDLQHEQVLRDKLAIILRRHNAVLTNVYGEQPFDLEQLVAEALTWGEQLKARIVDTVPLMRAALHDGKRIMLEGQLSVMKDIDWGSYPFVTSSSPSAGGAAVGAGIPPCYINRVIGVAKAYSSQVGTGPMPTELLDELGAHLRELGGEFGATTGRSRRIGWFDSVVTRYVTELNGCTGLAITKLDVLDTFAEIPVCTGYRYRGELITDLPDPLIHEACEPVYEVLPGWQQQTSSIQSLTGLPYNARAYLDRLAELTGVPLHSVGVGPHRNQTLLA</sequence>
<dbReference type="CDD" id="cd03108">
    <property type="entry name" value="AdSS"/>
    <property type="match status" value="1"/>
</dbReference>
<evidence type="ECO:0000256" key="2">
    <source>
        <dbReference type="ARBA" id="ARBA00022598"/>
    </source>
</evidence>
<evidence type="ECO:0000256" key="9">
    <source>
        <dbReference type="PROSITE-ProRule" id="PRU10134"/>
    </source>
</evidence>
<keyword evidence="5 8" id="KW-0658">Purine biosynthesis</keyword>
<feature type="binding site" evidence="8">
    <location>
        <begin position="332"/>
        <end position="334"/>
    </location>
    <ligand>
        <name>GTP</name>
        <dbReference type="ChEBI" id="CHEBI:37565"/>
    </ligand>
</feature>
<comment type="similarity">
    <text evidence="8 10">Belongs to the adenylosuccinate synthetase family.</text>
</comment>
<evidence type="ECO:0000256" key="6">
    <source>
        <dbReference type="ARBA" id="ARBA00022842"/>
    </source>
</evidence>
<protein>
    <recommendedName>
        <fullName evidence="8 10">Adenylosuccinate synthetase</fullName>
        <shortName evidence="8">AMPSase</shortName>
        <shortName evidence="8">AdSS</shortName>
        <ecNumber evidence="8 10">6.3.4.4</ecNumber>
    </recommendedName>
    <alternativeName>
        <fullName evidence="8">IMP--aspartate ligase</fullName>
    </alternativeName>
</protein>
<dbReference type="Gene3D" id="3.40.440.10">
    <property type="entry name" value="Adenylosuccinate Synthetase, subunit A, domain 1"/>
    <property type="match status" value="1"/>
</dbReference>
<comment type="caution">
    <text evidence="8">Lacks conserved residue(s) required for the propagation of feature annotation.</text>
</comment>
<feature type="binding site" evidence="8">
    <location>
        <begin position="413"/>
        <end position="415"/>
    </location>
    <ligand>
        <name>GTP</name>
        <dbReference type="ChEBI" id="CHEBI:37565"/>
    </ligand>
</feature>
<dbReference type="InterPro" id="IPR018220">
    <property type="entry name" value="Adenylosuccin_syn_GTP-bd"/>
</dbReference>
<dbReference type="Gene3D" id="3.90.170.10">
    <property type="entry name" value="Adenylosuccinate Synthetase, subunit A, domain 3"/>
    <property type="match status" value="1"/>
</dbReference>
<feature type="active site" evidence="9">
    <location>
        <position position="141"/>
    </location>
</feature>
<dbReference type="RefSeq" id="WP_201372152.1">
    <property type="nucleotide sequence ID" value="NZ_BNJG01000001.1"/>
</dbReference>
<feature type="binding site" evidence="8">
    <location>
        <position position="42"/>
    </location>
    <ligand>
        <name>Mg(2+)</name>
        <dbReference type="ChEBI" id="CHEBI:18420"/>
    </ligand>
</feature>
<dbReference type="EMBL" id="BNJG01000001">
    <property type="protein sequence ID" value="GHO55578.1"/>
    <property type="molecule type" value="Genomic_DNA"/>
</dbReference>
<feature type="binding site" evidence="8">
    <location>
        <position position="15"/>
    </location>
    <ligand>
        <name>Mg(2+)</name>
        <dbReference type="ChEBI" id="CHEBI:18420"/>
    </ligand>
</feature>
<comment type="catalytic activity">
    <reaction evidence="8 10">
        <text>IMP + L-aspartate + GTP = N(6)-(1,2-dicarboxyethyl)-AMP + GDP + phosphate + 2 H(+)</text>
        <dbReference type="Rhea" id="RHEA:15753"/>
        <dbReference type="ChEBI" id="CHEBI:15378"/>
        <dbReference type="ChEBI" id="CHEBI:29991"/>
        <dbReference type="ChEBI" id="CHEBI:37565"/>
        <dbReference type="ChEBI" id="CHEBI:43474"/>
        <dbReference type="ChEBI" id="CHEBI:57567"/>
        <dbReference type="ChEBI" id="CHEBI:58053"/>
        <dbReference type="ChEBI" id="CHEBI:58189"/>
        <dbReference type="EC" id="6.3.4.4"/>
    </reaction>
</comment>
<keyword evidence="2 8" id="KW-0436">Ligase</keyword>
<dbReference type="Pfam" id="PF00709">
    <property type="entry name" value="Adenylsucc_synt"/>
    <property type="match status" value="1"/>
</dbReference>
<dbReference type="InterPro" id="IPR042111">
    <property type="entry name" value="Adenylosuccinate_synth_dom3"/>
</dbReference>
<comment type="pathway">
    <text evidence="8 10">Purine metabolism; AMP biosynthesis via de novo pathway; AMP from IMP: step 1/2.</text>
</comment>
<dbReference type="InterPro" id="IPR001114">
    <property type="entry name" value="Adenylosuccinate_synthetase"/>
</dbReference>
<dbReference type="HAMAP" id="MF_00011">
    <property type="entry name" value="Adenylosucc_synth"/>
    <property type="match status" value="1"/>
</dbReference>